<evidence type="ECO:0008006" key="4">
    <source>
        <dbReference type="Google" id="ProtNLM"/>
    </source>
</evidence>
<dbReference type="SUPFAM" id="SSF51126">
    <property type="entry name" value="Pectin lyase-like"/>
    <property type="match status" value="1"/>
</dbReference>
<feature type="non-terminal residue" evidence="2">
    <location>
        <position position="847"/>
    </location>
</feature>
<dbReference type="InterPro" id="IPR013425">
    <property type="entry name" value="Autotrns_rpt"/>
</dbReference>
<organism evidence="2 3">
    <name type="scientific">Gallibacterium genomosp. 3</name>
    <dbReference type="NCBI Taxonomy" id="505345"/>
    <lineage>
        <taxon>Bacteria</taxon>
        <taxon>Pseudomonadati</taxon>
        <taxon>Pseudomonadota</taxon>
        <taxon>Gammaproteobacteria</taxon>
        <taxon>Pasteurellales</taxon>
        <taxon>Pasteurellaceae</taxon>
        <taxon>Gallibacterium</taxon>
    </lineage>
</organism>
<sequence>MQKESRQQLKLPPHQKNDILNREPFFILKPLSFVVLLGLSGQAAAADYDSPEAFFRASTTKLSTTTEHIDAHALNNGDSLTFNQDGTFYNASVSDTDTNRFIYINSKETPSKITIASGVTIEDKNTVKVTGTDNSGGSQNYPVSTLRGGIPADKGRVYLDMDVNGTFKMLANSARGDNDYDFVSAAGVSGFSNYASHVINLNINGGTLSSDANVGFSYTNKRAVKDGKLGIAPKHLEYITVNAEQGSTVNLNNTTDGSSRTTYIGTFTNNAIVFNAKGGNVTLGDETILSFDGAKGVLNVSAGDVNIKNKLYLGKGRIGGNTNGNAIVNVTGGTLKVGSTDNDANGIIISSSESLNSARLYLSGGTIETTAIRRGNTGVPDVDQNNQEIIIALNGGTLKITDNRKNLFEGITSRTDDASGRHLGVSLGAENTKIEIVEGKVVVQDENAYFQDMNVQNLNSASLENTDPLTVHNCTHDRCYGDLLAVTSRLTMPMGVSQVGTYTKTGLGTLVLTADNQQTGKTIVEQGVLQAGNAGTTGTFGAGDGGIEILQGAKAAVNRTTEYTLEKQISGAGDFAQIGTGTTILTKANTYTGKTIVSDGTLKIASGGSITGTSDVVIDDNNVFTTSDNPPILEVEGSLTTANNTGDIKIDNGTLNVVSGGTVNAGNIYSEDTAGADQAKVIVDGILTTNLSAGDVLFNNFKKVAATDAITVNGVWNVAVDNGATVSQYDAANGVGFTGTGKLNKSGYGDLKLTQENTIGTLNVDAGGIEVAKKLTATTATNINNGTITVDNGATLEGGAITVGDGDNPDEAGNAAKLVANGTVNATSVVVNKDGGVDVDTTGKLGT</sequence>
<comment type="caution">
    <text evidence="2">The sequence shown here is derived from an EMBL/GenBank/DDBJ whole genome shotgun (WGS) entry which is preliminary data.</text>
</comment>
<evidence type="ECO:0000313" key="2">
    <source>
        <dbReference type="EMBL" id="OBW93897.1"/>
    </source>
</evidence>
<dbReference type="AlphaFoldDB" id="A0A1A7NUL1"/>
<proteinExistence type="predicted"/>
<reference evidence="2 3" key="1">
    <citation type="submission" date="2014-11" db="EMBL/GenBank/DDBJ databases">
        <title>Pan-genome of Gallibacterium spp.</title>
        <authorList>
            <person name="Kudirkiene E."/>
            <person name="Bojesen A.M."/>
        </authorList>
    </citation>
    <scope>NUCLEOTIDE SEQUENCE [LARGE SCALE GENOMIC DNA]</scope>
    <source>
        <strain evidence="2 3">F151</strain>
    </source>
</reference>
<evidence type="ECO:0000256" key="1">
    <source>
        <dbReference type="ARBA" id="ARBA00022729"/>
    </source>
</evidence>
<dbReference type="Pfam" id="PF12951">
    <property type="entry name" value="PATR"/>
    <property type="match status" value="2"/>
</dbReference>
<dbReference type="NCBIfam" id="TIGR02601">
    <property type="entry name" value="autotrns_rpt"/>
    <property type="match status" value="2"/>
</dbReference>
<dbReference type="Proteomes" id="UP000243558">
    <property type="component" value="Unassembled WGS sequence"/>
</dbReference>
<keyword evidence="1" id="KW-0732">Signal</keyword>
<evidence type="ECO:0000313" key="3">
    <source>
        <dbReference type="Proteomes" id="UP000243558"/>
    </source>
</evidence>
<accession>A0A1A7NUL1</accession>
<name>A0A1A7NUL1_9PAST</name>
<gene>
    <name evidence="2" type="ORF">QV01_00795</name>
</gene>
<dbReference type="InterPro" id="IPR011050">
    <property type="entry name" value="Pectin_lyase_fold/virulence"/>
</dbReference>
<dbReference type="EMBL" id="JTJM01000004">
    <property type="protein sequence ID" value="OBW93897.1"/>
    <property type="molecule type" value="Genomic_DNA"/>
</dbReference>
<keyword evidence="3" id="KW-1185">Reference proteome</keyword>
<protein>
    <recommendedName>
        <fullName evidence="4">Autotransporter domain-containing protein</fullName>
    </recommendedName>
</protein>